<name>A0A8X6TXD5_NEPPI</name>
<keyword evidence="3" id="KW-1185">Reference proteome</keyword>
<evidence type="ECO:0000256" key="1">
    <source>
        <dbReference type="SAM" id="MobiDB-lite"/>
    </source>
</evidence>
<proteinExistence type="predicted"/>
<reference evidence="2" key="1">
    <citation type="submission" date="2020-08" db="EMBL/GenBank/DDBJ databases">
        <title>Multicomponent nature underlies the extraordinary mechanical properties of spider dragline silk.</title>
        <authorList>
            <person name="Kono N."/>
            <person name="Nakamura H."/>
            <person name="Mori M."/>
            <person name="Yoshida Y."/>
            <person name="Ohtoshi R."/>
            <person name="Malay A.D."/>
            <person name="Moran D.A.P."/>
            <person name="Tomita M."/>
            <person name="Numata K."/>
            <person name="Arakawa K."/>
        </authorList>
    </citation>
    <scope>NUCLEOTIDE SEQUENCE</scope>
</reference>
<protein>
    <submittedName>
        <fullName evidence="2">Uncharacterized protein</fullName>
    </submittedName>
</protein>
<gene>
    <name evidence="2" type="ORF">NPIL_67911</name>
</gene>
<organism evidence="2 3">
    <name type="scientific">Nephila pilipes</name>
    <name type="common">Giant wood spider</name>
    <name type="synonym">Nephila maculata</name>
    <dbReference type="NCBI Taxonomy" id="299642"/>
    <lineage>
        <taxon>Eukaryota</taxon>
        <taxon>Metazoa</taxon>
        <taxon>Ecdysozoa</taxon>
        <taxon>Arthropoda</taxon>
        <taxon>Chelicerata</taxon>
        <taxon>Arachnida</taxon>
        <taxon>Araneae</taxon>
        <taxon>Araneomorphae</taxon>
        <taxon>Entelegynae</taxon>
        <taxon>Araneoidea</taxon>
        <taxon>Nephilidae</taxon>
        <taxon>Nephila</taxon>
    </lineage>
</organism>
<accession>A0A8X6TXD5</accession>
<dbReference type="Proteomes" id="UP000887013">
    <property type="component" value="Unassembled WGS sequence"/>
</dbReference>
<dbReference type="AlphaFoldDB" id="A0A8X6TXD5"/>
<comment type="caution">
    <text evidence="2">The sequence shown here is derived from an EMBL/GenBank/DDBJ whole genome shotgun (WGS) entry which is preliminary data.</text>
</comment>
<sequence>MQQRISRFCSRKVFEKCESMKTQQSFQRQSLGHRDLELDKKKIVCNWVSNFRQSSSASSRKNPERPRTSRGSENAAAVKCVEWSLTYVSHESMRLFYKCTIEASTKFYSNH</sequence>
<evidence type="ECO:0000313" key="3">
    <source>
        <dbReference type="Proteomes" id="UP000887013"/>
    </source>
</evidence>
<dbReference type="EMBL" id="BMAW01115657">
    <property type="protein sequence ID" value="GFT67051.1"/>
    <property type="molecule type" value="Genomic_DNA"/>
</dbReference>
<feature type="region of interest" description="Disordered" evidence="1">
    <location>
        <begin position="53"/>
        <end position="73"/>
    </location>
</feature>
<evidence type="ECO:0000313" key="2">
    <source>
        <dbReference type="EMBL" id="GFT67051.1"/>
    </source>
</evidence>